<reference evidence="4" key="2">
    <citation type="submission" date="2025-09" db="UniProtKB">
        <authorList>
            <consortium name="Ensembl"/>
        </authorList>
    </citation>
    <scope>IDENTIFICATION</scope>
</reference>
<dbReference type="Gene3D" id="2.10.70.10">
    <property type="entry name" value="Complement Module, domain 1"/>
    <property type="match status" value="1"/>
</dbReference>
<feature type="domain" description="Sushi" evidence="3">
    <location>
        <begin position="41"/>
        <end position="100"/>
    </location>
</feature>
<dbReference type="Ensembl" id="ENSSANT00000048713.1">
    <property type="protein sequence ID" value="ENSSANP00000045785.1"/>
    <property type="gene ID" value="ENSSANG00000023149.1"/>
</dbReference>
<dbReference type="SUPFAM" id="SSF57535">
    <property type="entry name" value="Complement control module/SCR domain"/>
    <property type="match status" value="1"/>
</dbReference>
<name>A0A671NI59_9TELE</name>
<dbReference type="Proteomes" id="UP000472260">
    <property type="component" value="Unassembled WGS sequence"/>
</dbReference>
<keyword evidence="1" id="KW-1015">Disulfide bond</keyword>
<evidence type="ECO:0000256" key="2">
    <source>
        <dbReference type="PROSITE-ProRule" id="PRU00302"/>
    </source>
</evidence>
<keyword evidence="2" id="KW-0768">Sushi</keyword>
<accession>A0A671NI59</accession>
<dbReference type="CDD" id="cd00033">
    <property type="entry name" value="CCP"/>
    <property type="match status" value="1"/>
</dbReference>
<reference evidence="4" key="1">
    <citation type="submission" date="2025-08" db="UniProtKB">
        <authorList>
            <consortium name="Ensembl"/>
        </authorList>
    </citation>
    <scope>IDENTIFICATION</scope>
</reference>
<keyword evidence="5" id="KW-1185">Reference proteome</keyword>
<evidence type="ECO:0000259" key="3">
    <source>
        <dbReference type="PROSITE" id="PS50923"/>
    </source>
</evidence>
<dbReference type="AlphaFoldDB" id="A0A671NI59"/>
<evidence type="ECO:0000313" key="5">
    <source>
        <dbReference type="Proteomes" id="UP000472260"/>
    </source>
</evidence>
<sequence length="108" mass="11938">MIELGIARTIFKITPTGFDASRASGVSKTQHFQGFCCFSEVNCGVPPSLPLSVMIWRGDTKVGSSVSYKCIEGFYNIRKGDTLVCYSEGIWSHPDFLCQGIFLCFFSC</sequence>
<evidence type="ECO:0000313" key="4">
    <source>
        <dbReference type="Ensembl" id="ENSSANP00000045785.1"/>
    </source>
</evidence>
<comment type="caution">
    <text evidence="2">Lacks conserved residue(s) required for the propagation of feature annotation.</text>
</comment>
<dbReference type="PROSITE" id="PS50923">
    <property type="entry name" value="SUSHI"/>
    <property type="match status" value="1"/>
</dbReference>
<dbReference type="InterPro" id="IPR000436">
    <property type="entry name" value="Sushi_SCR_CCP_dom"/>
</dbReference>
<proteinExistence type="predicted"/>
<protein>
    <recommendedName>
        <fullName evidence="3">Sushi domain-containing protein</fullName>
    </recommendedName>
</protein>
<organism evidence="4 5">
    <name type="scientific">Sinocyclocheilus anshuiensis</name>
    <dbReference type="NCBI Taxonomy" id="1608454"/>
    <lineage>
        <taxon>Eukaryota</taxon>
        <taxon>Metazoa</taxon>
        <taxon>Chordata</taxon>
        <taxon>Craniata</taxon>
        <taxon>Vertebrata</taxon>
        <taxon>Euteleostomi</taxon>
        <taxon>Actinopterygii</taxon>
        <taxon>Neopterygii</taxon>
        <taxon>Teleostei</taxon>
        <taxon>Ostariophysi</taxon>
        <taxon>Cypriniformes</taxon>
        <taxon>Cyprinidae</taxon>
        <taxon>Cyprininae</taxon>
        <taxon>Sinocyclocheilus</taxon>
    </lineage>
</organism>
<dbReference type="InterPro" id="IPR035976">
    <property type="entry name" value="Sushi/SCR/CCP_sf"/>
</dbReference>
<dbReference type="Pfam" id="PF00084">
    <property type="entry name" value="Sushi"/>
    <property type="match status" value="1"/>
</dbReference>
<evidence type="ECO:0000256" key="1">
    <source>
        <dbReference type="ARBA" id="ARBA00023157"/>
    </source>
</evidence>